<evidence type="ECO:0000313" key="2">
    <source>
        <dbReference type="Proteomes" id="UP000675409"/>
    </source>
</evidence>
<name>A0ABS1LJJ5_9MICO</name>
<reference evidence="1 2" key="1">
    <citation type="journal article" date="2021" name="Arch. Microbiol.">
        <title>Myceligenerans indicum sp. nov., an actinobacterium isolated from mangrove sediment of Sundarbans, India.</title>
        <authorList>
            <person name="Asha K."/>
            <person name="Bhadury P."/>
        </authorList>
    </citation>
    <scope>NUCLEOTIDE SEQUENCE [LARGE SCALE GENOMIC DNA]</scope>
    <source>
        <strain evidence="1 2">I2</strain>
    </source>
</reference>
<sequence length="119" mass="12844">MTTTPPGAPPPIRHLSETRCYARDCDQLAEIGEAYCWQHVGADDWVERLRRGERATAEVEQVKLTPGMRAQITAGRFAGEPGRLIAAGSQWVTVDLGVAIDGGNGVVTVPVSAVRVFEQ</sequence>
<organism evidence="1 2">
    <name type="scientific">Myceligenerans indicum</name>
    <dbReference type="NCBI Taxonomy" id="2593663"/>
    <lineage>
        <taxon>Bacteria</taxon>
        <taxon>Bacillati</taxon>
        <taxon>Actinomycetota</taxon>
        <taxon>Actinomycetes</taxon>
        <taxon>Micrococcales</taxon>
        <taxon>Promicromonosporaceae</taxon>
        <taxon>Myceligenerans</taxon>
    </lineage>
</organism>
<keyword evidence="2" id="KW-1185">Reference proteome</keyword>
<dbReference type="EMBL" id="JABBYC010000009">
    <property type="protein sequence ID" value="MBL0886194.1"/>
    <property type="molecule type" value="Genomic_DNA"/>
</dbReference>
<evidence type="ECO:0008006" key="3">
    <source>
        <dbReference type="Google" id="ProtNLM"/>
    </source>
</evidence>
<evidence type="ECO:0000313" key="1">
    <source>
        <dbReference type="EMBL" id="MBL0886194.1"/>
    </source>
</evidence>
<proteinExistence type="predicted"/>
<comment type="caution">
    <text evidence="1">The sequence shown here is derived from an EMBL/GenBank/DDBJ whole genome shotgun (WGS) entry which is preliminary data.</text>
</comment>
<dbReference type="RefSeq" id="WP_201846032.1">
    <property type="nucleotide sequence ID" value="NZ_JABBYC010000009.1"/>
</dbReference>
<accession>A0ABS1LJJ5</accession>
<protein>
    <recommendedName>
        <fullName evidence="3">KOW domain-containing protein</fullName>
    </recommendedName>
</protein>
<gene>
    <name evidence="1" type="ORF">HGK34_07910</name>
</gene>
<dbReference type="Proteomes" id="UP000675409">
    <property type="component" value="Unassembled WGS sequence"/>
</dbReference>